<evidence type="ECO:0000256" key="1">
    <source>
        <dbReference type="PROSITE-ProRule" id="PRU00047"/>
    </source>
</evidence>
<dbReference type="AlphaFoldDB" id="A0AAD6TLS1"/>
<dbReference type="EMBL" id="JARJCN010000142">
    <property type="protein sequence ID" value="KAJ7068967.1"/>
    <property type="molecule type" value="Genomic_DNA"/>
</dbReference>
<protein>
    <recommendedName>
        <fullName evidence="2">CCHC-type domain-containing protein</fullName>
    </recommendedName>
</protein>
<keyword evidence="4" id="KW-1185">Reference proteome</keyword>
<keyword evidence="1" id="KW-0479">Metal-binding</keyword>
<dbReference type="Pfam" id="PF14223">
    <property type="entry name" value="Retrotran_gag_2"/>
    <property type="match status" value="1"/>
</dbReference>
<dbReference type="PROSITE" id="PS50158">
    <property type="entry name" value="ZF_CCHC"/>
    <property type="match status" value="1"/>
</dbReference>
<sequence>MNNIPSTFLLPENDRFSNRDDQSYTHWCGLVVDSATARGLLGYLDGTTPKPTSNPIQAIYVPTPWFSKTPFDEEWVQREATAHGLLFGNLVNPIALGLDRTDTTAATWTKLDAIFGTTTSLALVEVQRKLRGTFWDGTSPIKDHIELMRTFWAAANEAGAKIDDTTFTDIFVTSLPHTWDAVLPILDTLKGSGAVIAHCQRHYARITTTKSDISSPSAGGVQALANTVIRCTNCKKSGHVTSNCFQPGGGKAGQYPDWYKGKRVYTPGTAPPARTAAPVAAAAQNTVFTAAAATTGTPAVKRKISSLRGTWK</sequence>
<feature type="domain" description="CCHC-type" evidence="2">
    <location>
        <begin position="230"/>
        <end position="244"/>
    </location>
</feature>
<keyword evidence="1" id="KW-0863">Zinc-finger</keyword>
<keyword evidence="1" id="KW-0862">Zinc</keyword>
<reference evidence="3" key="1">
    <citation type="submission" date="2023-03" db="EMBL/GenBank/DDBJ databases">
        <title>Massive genome expansion in bonnet fungi (Mycena s.s.) driven by repeated elements and novel gene families across ecological guilds.</title>
        <authorList>
            <consortium name="Lawrence Berkeley National Laboratory"/>
            <person name="Harder C.B."/>
            <person name="Miyauchi S."/>
            <person name="Viragh M."/>
            <person name="Kuo A."/>
            <person name="Thoen E."/>
            <person name="Andreopoulos B."/>
            <person name="Lu D."/>
            <person name="Skrede I."/>
            <person name="Drula E."/>
            <person name="Henrissat B."/>
            <person name="Morin E."/>
            <person name="Kohler A."/>
            <person name="Barry K."/>
            <person name="LaButti K."/>
            <person name="Morin E."/>
            <person name="Salamov A."/>
            <person name="Lipzen A."/>
            <person name="Mereny Z."/>
            <person name="Hegedus B."/>
            <person name="Baldrian P."/>
            <person name="Stursova M."/>
            <person name="Weitz H."/>
            <person name="Taylor A."/>
            <person name="Grigoriev I.V."/>
            <person name="Nagy L.G."/>
            <person name="Martin F."/>
            <person name="Kauserud H."/>
        </authorList>
    </citation>
    <scope>NUCLEOTIDE SEQUENCE</scope>
    <source>
        <strain evidence="3">CBHHK173m</strain>
    </source>
</reference>
<dbReference type="GO" id="GO:0008270">
    <property type="term" value="F:zinc ion binding"/>
    <property type="evidence" value="ECO:0007669"/>
    <property type="project" value="UniProtKB-KW"/>
</dbReference>
<accession>A0AAD6TLS1</accession>
<proteinExistence type="predicted"/>
<comment type="caution">
    <text evidence="3">The sequence shown here is derived from an EMBL/GenBank/DDBJ whole genome shotgun (WGS) entry which is preliminary data.</text>
</comment>
<name>A0AAD6TLS1_9AGAR</name>
<dbReference type="Proteomes" id="UP001222325">
    <property type="component" value="Unassembled WGS sequence"/>
</dbReference>
<gene>
    <name evidence="3" type="ORF">B0H15DRAFT_793929</name>
</gene>
<evidence type="ECO:0000313" key="4">
    <source>
        <dbReference type="Proteomes" id="UP001222325"/>
    </source>
</evidence>
<dbReference type="InterPro" id="IPR001878">
    <property type="entry name" value="Znf_CCHC"/>
</dbReference>
<evidence type="ECO:0000313" key="3">
    <source>
        <dbReference type="EMBL" id="KAJ7068967.1"/>
    </source>
</evidence>
<dbReference type="GO" id="GO:0003676">
    <property type="term" value="F:nucleic acid binding"/>
    <property type="evidence" value="ECO:0007669"/>
    <property type="project" value="InterPro"/>
</dbReference>
<evidence type="ECO:0000259" key="2">
    <source>
        <dbReference type="PROSITE" id="PS50158"/>
    </source>
</evidence>
<organism evidence="3 4">
    <name type="scientific">Mycena belliarum</name>
    <dbReference type="NCBI Taxonomy" id="1033014"/>
    <lineage>
        <taxon>Eukaryota</taxon>
        <taxon>Fungi</taxon>
        <taxon>Dikarya</taxon>
        <taxon>Basidiomycota</taxon>
        <taxon>Agaricomycotina</taxon>
        <taxon>Agaricomycetes</taxon>
        <taxon>Agaricomycetidae</taxon>
        <taxon>Agaricales</taxon>
        <taxon>Marasmiineae</taxon>
        <taxon>Mycenaceae</taxon>
        <taxon>Mycena</taxon>
    </lineage>
</organism>